<comment type="caution">
    <text evidence="7">The sequence shown here is derived from an EMBL/GenBank/DDBJ whole genome shotgun (WGS) entry which is preliminary data.</text>
</comment>
<keyword evidence="2" id="KW-0805">Transcription regulation</keyword>
<evidence type="ECO:0000256" key="4">
    <source>
        <dbReference type="ARBA" id="ARBA00023163"/>
    </source>
</evidence>
<name>A0A4R4DWP1_9BACT</name>
<evidence type="ECO:0000256" key="2">
    <source>
        <dbReference type="ARBA" id="ARBA00023015"/>
    </source>
</evidence>
<evidence type="ECO:0000313" key="7">
    <source>
        <dbReference type="EMBL" id="TCZ68838.1"/>
    </source>
</evidence>
<dbReference type="Pfam" id="PF00440">
    <property type="entry name" value="TetR_N"/>
    <property type="match status" value="1"/>
</dbReference>
<dbReference type="EMBL" id="SKFH01000024">
    <property type="protein sequence ID" value="TCZ68838.1"/>
    <property type="molecule type" value="Genomic_DNA"/>
</dbReference>
<dbReference type="InterPro" id="IPR036271">
    <property type="entry name" value="Tet_transcr_reg_TetR-rel_C_sf"/>
</dbReference>
<gene>
    <name evidence="7" type="ORF">E0486_13240</name>
</gene>
<dbReference type="Gene3D" id="1.10.357.10">
    <property type="entry name" value="Tetracycline Repressor, domain 2"/>
    <property type="match status" value="1"/>
</dbReference>
<reference evidence="7 8" key="1">
    <citation type="submission" date="2019-03" db="EMBL/GenBank/DDBJ databases">
        <authorList>
            <person name="Kim M.K.M."/>
        </authorList>
    </citation>
    <scope>NUCLEOTIDE SEQUENCE [LARGE SCALE GENOMIC DNA]</scope>
    <source>
        <strain evidence="7 8">17J68-15</strain>
    </source>
</reference>
<keyword evidence="4" id="KW-0804">Transcription</keyword>
<proteinExistence type="predicted"/>
<dbReference type="AlphaFoldDB" id="A0A4R4DWP1"/>
<dbReference type="InterPro" id="IPR009057">
    <property type="entry name" value="Homeodomain-like_sf"/>
</dbReference>
<dbReference type="OrthoDB" id="881297at2"/>
<evidence type="ECO:0000259" key="6">
    <source>
        <dbReference type="PROSITE" id="PS50977"/>
    </source>
</evidence>
<dbReference type="InterPro" id="IPR001647">
    <property type="entry name" value="HTH_TetR"/>
</dbReference>
<dbReference type="PANTHER" id="PTHR30055:SF175">
    <property type="entry name" value="HTH-TYPE TRANSCRIPTIONAL REPRESSOR KSTR2"/>
    <property type="match status" value="1"/>
</dbReference>
<organism evidence="7 8">
    <name type="scientific">Flaviaesturariibacter aridisoli</name>
    <dbReference type="NCBI Taxonomy" id="2545761"/>
    <lineage>
        <taxon>Bacteria</taxon>
        <taxon>Pseudomonadati</taxon>
        <taxon>Bacteroidota</taxon>
        <taxon>Chitinophagia</taxon>
        <taxon>Chitinophagales</taxon>
        <taxon>Chitinophagaceae</taxon>
        <taxon>Flaviaestuariibacter</taxon>
    </lineage>
</organism>
<dbReference type="PANTHER" id="PTHR30055">
    <property type="entry name" value="HTH-TYPE TRANSCRIPTIONAL REGULATOR RUTR"/>
    <property type="match status" value="1"/>
</dbReference>
<dbReference type="GO" id="GO:0000976">
    <property type="term" value="F:transcription cis-regulatory region binding"/>
    <property type="evidence" value="ECO:0007669"/>
    <property type="project" value="TreeGrafter"/>
</dbReference>
<dbReference type="InterPro" id="IPR050109">
    <property type="entry name" value="HTH-type_TetR-like_transc_reg"/>
</dbReference>
<sequence>MVGNFGYVNSFHSFAPVMEPKERILVKAHELFNRYGIRSVSMDDIAAQTGMSKKTLYLYFADKEELVNAVFSRIMEDNKAGCCQSQAVADNAIHEIFLAFDRVQEMFNTMNPAVLFDMEKYHAPTFSKFKAYQNEFLYGMIRSNFERGIGEGLYREELDADILTRYRIASMMMAFNLDVFPMSRTSLWQVEWQLMEVFLYGIATARGEKLIEKYKKQRIKK</sequence>
<evidence type="ECO:0000313" key="8">
    <source>
        <dbReference type="Proteomes" id="UP000295164"/>
    </source>
</evidence>
<keyword evidence="1" id="KW-0678">Repressor</keyword>
<keyword evidence="3 5" id="KW-0238">DNA-binding</keyword>
<protein>
    <submittedName>
        <fullName evidence="7">TetR/AcrR family transcriptional regulator</fullName>
    </submittedName>
</protein>
<dbReference type="SUPFAM" id="SSF48498">
    <property type="entry name" value="Tetracyclin repressor-like, C-terminal domain"/>
    <property type="match status" value="1"/>
</dbReference>
<dbReference type="PRINTS" id="PR00455">
    <property type="entry name" value="HTHTETR"/>
</dbReference>
<feature type="domain" description="HTH tetR-type" evidence="6">
    <location>
        <begin position="18"/>
        <end position="78"/>
    </location>
</feature>
<dbReference type="PROSITE" id="PS50977">
    <property type="entry name" value="HTH_TETR_2"/>
    <property type="match status" value="1"/>
</dbReference>
<feature type="DNA-binding region" description="H-T-H motif" evidence="5">
    <location>
        <begin position="41"/>
        <end position="60"/>
    </location>
</feature>
<dbReference type="Proteomes" id="UP000295164">
    <property type="component" value="Unassembled WGS sequence"/>
</dbReference>
<evidence type="ECO:0000256" key="5">
    <source>
        <dbReference type="PROSITE-ProRule" id="PRU00335"/>
    </source>
</evidence>
<dbReference type="SUPFAM" id="SSF46689">
    <property type="entry name" value="Homeodomain-like"/>
    <property type="match status" value="1"/>
</dbReference>
<evidence type="ECO:0000256" key="1">
    <source>
        <dbReference type="ARBA" id="ARBA00022491"/>
    </source>
</evidence>
<evidence type="ECO:0000256" key="3">
    <source>
        <dbReference type="ARBA" id="ARBA00023125"/>
    </source>
</evidence>
<keyword evidence="8" id="KW-1185">Reference proteome</keyword>
<dbReference type="GO" id="GO:0003700">
    <property type="term" value="F:DNA-binding transcription factor activity"/>
    <property type="evidence" value="ECO:0007669"/>
    <property type="project" value="TreeGrafter"/>
</dbReference>
<accession>A0A4R4DWP1</accession>